<protein>
    <submittedName>
        <fullName evidence="1">Uncharacterized protein</fullName>
    </submittedName>
</protein>
<name>A0ABN8ZX31_RANTA</name>
<gene>
    <name evidence="1" type="ORF">MRATA1EN1_LOCUS27485</name>
</gene>
<dbReference type="Proteomes" id="UP001176941">
    <property type="component" value="Chromosome 8"/>
</dbReference>
<sequence>MRELVVKNGAAHQCLLQPPSSLPRSPTAITKTPSTALLQQDAFVFIKTKHIVYLVGEGGGGNGTQSGFSPPNFSRSFLRPLPLKKKQNYFRHTKYLYKYYLLVSCYSSFGCKL</sequence>
<evidence type="ECO:0000313" key="2">
    <source>
        <dbReference type="Proteomes" id="UP001176941"/>
    </source>
</evidence>
<evidence type="ECO:0000313" key="1">
    <source>
        <dbReference type="EMBL" id="CAI9178523.1"/>
    </source>
</evidence>
<keyword evidence="2" id="KW-1185">Reference proteome</keyword>
<organism evidence="1 2">
    <name type="scientific">Rangifer tarandus platyrhynchus</name>
    <name type="common">Svalbard reindeer</name>
    <dbReference type="NCBI Taxonomy" id="3082113"/>
    <lineage>
        <taxon>Eukaryota</taxon>
        <taxon>Metazoa</taxon>
        <taxon>Chordata</taxon>
        <taxon>Craniata</taxon>
        <taxon>Vertebrata</taxon>
        <taxon>Euteleostomi</taxon>
        <taxon>Mammalia</taxon>
        <taxon>Eutheria</taxon>
        <taxon>Laurasiatheria</taxon>
        <taxon>Artiodactyla</taxon>
        <taxon>Ruminantia</taxon>
        <taxon>Pecora</taxon>
        <taxon>Cervidae</taxon>
        <taxon>Odocoileinae</taxon>
        <taxon>Rangifer</taxon>
    </lineage>
</organism>
<proteinExistence type="predicted"/>
<reference evidence="1" key="1">
    <citation type="submission" date="2023-04" db="EMBL/GenBank/DDBJ databases">
        <authorList>
            <consortium name="ELIXIR-Norway"/>
        </authorList>
    </citation>
    <scope>NUCLEOTIDE SEQUENCE [LARGE SCALE GENOMIC DNA]</scope>
</reference>
<dbReference type="EMBL" id="OX459944">
    <property type="protein sequence ID" value="CAI9178523.1"/>
    <property type="molecule type" value="Genomic_DNA"/>
</dbReference>
<accession>A0ABN8ZX31</accession>